<evidence type="ECO:0000259" key="10">
    <source>
        <dbReference type="PROSITE" id="PS50262"/>
    </source>
</evidence>
<comment type="subcellular location">
    <subcellularLocation>
        <location evidence="1">Cell membrane</location>
        <topology evidence="1">Multi-pass membrane protein</topology>
    </subcellularLocation>
</comment>
<proteinExistence type="predicted"/>
<dbReference type="InterPro" id="IPR050569">
    <property type="entry name" value="TAAR"/>
</dbReference>
<evidence type="ECO:0000256" key="2">
    <source>
        <dbReference type="ARBA" id="ARBA00022475"/>
    </source>
</evidence>
<evidence type="ECO:0000256" key="8">
    <source>
        <dbReference type="ARBA" id="ARBA00023224"/>
    </source>
</evidence>
<keyword evidence="5" id="KW-0297">G-protein coupled receptor</keyword>
<evidence type="ECO:0000256" key="4">
    <source>
        <dbReference type="ARBA" id="ARBA00022989"/>
    </source>
</evidence>
<name>A0A8C4T6W0_ERPCA</name>
<feature type="domain" description="G-protein coupled receptors family 1 profile" evidence="10">
    <location>
        <begin position="46"/>
        <end position="121"/>
    </location>
</feature>
<accession>A0A8C4T6W0</accession>
<evidence type="ECO:0000256" key="7">
    <source>
        <dbReference type="ARBA" id="ARBA00023170"/>
    </source>
</evidence>
<evidence type="ECO:0000313" key="11">
    <source>
        <dbReference type="Ensembl" id="ENSECRP00000026468.1"/>
    </source>
</evidence>
<dbReference type="PANTHER" id="PTHR24249">
    <property type="entry name" value="HISTAMINE RECEPTOR-RELATED G-PROTEIN COUPLED RECEPTOR"/>
    <property type="match status" value="1"/>
</dbReference>
<dbReference type="GO" id="GO:0001594">
    <property type="term" value="F:trace-amine receptor activity"/>
    <property type="evidence" value="ECO:0007669"/>
    <property type="project" value="TreeGrafter"/>
</dbReference>
<dbReference type="AlphaFoldDB" id="A0A8C4T6W0"/>
<keyword evidence="8" id="KW-0807">Transducer</keyword>
<keyword evidence="3 9" id="KW-0812">Transmembrane</keyword>
<reference evidence="11" key="1">
    <citation type="submission" date="2025-08" db="UniProtKB">
        <authorList>
            <consortium name="Ensembl"/>
        </authorList>
    </citation>
    <scope>IDENTIFICATION</scope>
</reference>
<sequence length="121" mass="13732">MEMKQGNVGRCFPHSKVSCYKLIHETEVYILYYIFACLLLLSTVCGNLLVIISISHFVQLHTPTNFLILSLAVADLLVGFCVMPITLIGLIETCWYFGVIYCYLYQALANYFSLVVVYTVV</sequence>
<evidence type="ECO:0000256" key="6">
    <source>
        <dbReference type="ARBA" id="ARBA00023136"/>
    </source>
</evidence>
<dbReference type="Pfam" id="PF00001">
    <property type="entry name" value="7tm_1"/>
    <property type="match status" value="1"/>
</dbReference>
<dbReference type="InterPro" id="IPR000276">
    <property type="entry name" value="GPCR_Rhodpsn"/>
</dbReference>
<evidence type="ECO:0000313" key="12">
    <source>
        <dbReference type="Proteomes" id="UP000694620"/>
    </source>
</evidence>
<organism evidence="11 12">
    <name type="scientific">Erpetoichthys calabaricus</name>
    <name type="common">Rope fish</name>
    <name type="synonym">Calamoichthys calabaricus</name>
    <dbReference type="NCBI Taxonomy" id="27687"/>
    <lineage>
        <taxon>Eukaryota</taxon>
        <taxon>Metazoa</taxon>
        <taxon>Chordata</taxon>
        <taxon>Craniata</taxon>
        <taxon>Vertebrata</taxon>
        <taxon>Euteleostomi</taxon>
        <taxon>Actinopterygii</taxon>
        <taxon>Polypteriformes</taxon>
        <taxon>Polypteridae</taxon>
        <taxon>Erpetoichthys</taxon>
    </lineage>
</organism>
<protein>
    <recommendedName>
        <fullName evidence="10">G-protein coupled receptors family 1 profile domain-containing protein</fullName>
    </recommendedName>
</protein>
<reference evidence="11" key="2">
    <citation type="submission" date="2025-09" db="UniProtKB">
        <authorList>
            <consortium name="Ensembl"/>
        </authorList>
    </citation>
    <scope>IDENTIFICATION</scope>
</reference>
<dbReference type="PANTHER" id="PTHR24249:SF381">
    <property type="entry name" value="TRACE AMINE ASSOCIATED RECEPTOR 19P-RELATED"/>
    <property type="match status" value="1"/>
</dbReference>
<dbReference type="GeneTree" id="ENSGT01120000271932"/>
<feature type="transmembrane region" description="Helical" evidence="9">
    <location>
        <begin position="30"/>
        <end position="54"/>
    </location>
</feature>
<dbReference type="SUPFAM" id="SSF81321">
    <property type="entry name" value="Family A G protein-coupled receptor-like"/>
    <property type="match status" value="1"/>
</dbReference>
<dbReference type="PRINTS" id="PR00237">
    <property type="entry name" value="GPCRRHODOPSN"/>
</dbReference>
<dbReference type="Ensembl" id="ENSECRT00000027021.1">
    <property type="protein sequence ID" value="ENSECRP00000026468.1"/>
    <property type="gene ID" value="ENSECRG00000017897.1"/>
</dbReference>
<evidence type="ECO:0000256" key="3">
    <source>
        <dbReference type="ARBA" id="ARBA00022692"/>
    </source>
</evidence>
<keyword evidence="7" id="KW-0675">Receptor</keyword>
<feature type="transmembrane region" description="Helical" evidence="9">
    <location>
        <begin position="66"/>
        <end position="89"/>
    </location>
</feature>
<dbReference type="GO" id="GO:0005886">
    <property type="term" value="C:plasma membrane"/>
    <property type="evidence" value="ECO:0007669"/>
    <property type="project" value="UniProtKB-SubCell"/>
</dbReference>
<keyword evidence="4 9" id="KW-1133">Transmembrane helix</keyword>
<evidence type="ECO:0000256" key="1">
    <source>
        <dbReference type="ARBA" id="ARBA00004651"/>
    </source>
</evidence>
<dbReference type="InterPro" id="IPR017452">
    <property type="entry name" value="GPCR_Rhodpsn_7TM"/>
</dbReference>
<keyword evidence="2" id="KW-1003">Cell membrane</keyword>
<keyword evidence="12" id="KW-1185">Reference proteome</keyword>
<dbReference type="PROSITE" id="PS50262">
    <property type="entry name" value="G_PROTEIN_RECEP_F1_2"/>
    <property type="match status" value="1"/>
</dbReference>
<keyword evidence="6 9" id="KW-0472">Membrane</keyword>
<evidence type="ECO:0000256" key="9">
    <source>
        <dbReference type="SAM" id="Phobius"/>
    </source>
</evidence>
<dbReference type="Gene3D" id="1.20.1070.10">
    <property type="entry name" value="Rhodopsin 7-helix transmembrane proteins"/>
    <property type="match status" value="1"/>
</dbReference>
<evidence type="ECO:0000256" key="5">
    <source>
        <dbReference type="ARBA" id="ARBA00023040"/>
    </source>
</evidence>
<dbReference type="Proteomes" id="UP000694620">
    <property type="component" value="Unassembled WGS sequence"/>
</dbReference>
<feature type="transmembrane region" description="Helical" evidence="9">
    <location>
        <begin position="95"/>
        <end position="120"/>
    </location>
</feature>